<name>E3T4Q4_CROVB</name>
<accession>E3T4Q4</accession>
<keyword evidence="3" id="KW-1185">Reference proteome</keyword>
<evidence type="ECO:0000313" key="2">
    <source>
        <dbReference type="EMBL" id="ADO67167.1"/>
    </source>
</evidence>
<proteinExistence type="predicted"/>
<sequence length="113" mass="12461">MEYIKNILQNIGPMYQDSNGLDSSNISYTSSHDSSAPVVPPTSPPHKTLPSLTPMTLSTSSPLVSLPSAPLHIIEPDDIDPFDINTTAEICDGYLVRENYIEKINKYLKEIGR</sequence>
<evidence type="ECO:0000313" key="3">
    <source>
        <dbReference type="Proteomes" id="UP000029781"/>
    </source>
</evidence>
<dbReference type="GeneID" id="9887536"/>
<evidence type="ECO:0000256" key="1">
    <source>
        <dbReference type="SAM" id="MobiDB-lite"/>
    </source>
</evidence>
<feature type="region of interest" description="Disordered" evidence="1">
    <location>
        <begin position="19"/>
        <end position="54"/>
    </location>
</feature>
<organismHost>
    <name type="scientific">Cafeteria roenbergensis</name>
    <name type="common">Marine flagellate</name>
    <dbReference type="NCBI Taxonomy" id="33653"/>
</organismHost>
<gene>
    <name evidence="2" type="ORF">crov134</name>
</gene>
<organism evidence="2 3">
    <name type="scientific">Cafeteria roenbergensis virus (strain BV-PW1)</name>
    <name type="common">CroV</name>
    <dbReference type="NCBI Taxonomy" id="693272"/>
    <lineage>
        <taxon>Viruses</taxon>
        <taxon>Varidnaviria</taxon>
        <taxon>Bamfordvirae</taxon>
        <taxon>Nucleocytoviricota</taxon>
        <taxon>Megaviricetes</taxon>
        <taxon>Imitervirales</taxon>
        <taxon>Mimiviridae</taxon>
        <taxon>Aliimimivirinae</taxon>
        <taxon>Rheavirus</taxon>
        <taxon>Rheavirus sinusmexicani</taxon>
    </lineage>
</organism>
<feature type="compositionally biased region" description="Polar residues" evidence="1">
    <location>
        <begin position="19"/>
        <end position="33"/>
    </location>
</feature>
<dbReference type="KEGG" id="vg:9887536"/>
<dbReference type="Proteomes" id="UP000029781">
    <property type="component" value="Segment"/>
</dbReference>
<dbReference type="EMBL" id="GU244497">
    <property type="protein sequence ID" value="ADO67167.1"/>
    <property type="molecule type" value="Genomic_DNA"/>
</dbReference>
<protein>
    <submittedName>
        <fullName evidence="2">Uncharacterized protein</fullName>
    </submittedName>
</protein>
<reference evidence="2 3" key="1">
    <citation type="journal article" date="2010" name="Proc. Natl. Acad. Sci. U.S.A.">
        <title>Giant virus with a remarkable complement of genes infects marine zooplankton.</title>
        <authorList>
            <person name="Fischer M.G."/>
            <person name="Allen M.J."/>
            <person name="Wilson W.H."/>
            <person name="Suttle C.A."/>
        </authorList>
    </citation>
    <scope>NUCLEOTIDE SEQUENCE [LARGE SCALE GENOMIC DNA]</scope>
    <source>
        <strain evidence="2 3">BV-PW1</strain>
    </source>
</reference>
<dbReference type="RefSeq" id="YP_003969766.1">
    <property type="nucleotide sequence ID" value="NC_014637.1"/>
</dbReference>